<feature type="transmembrane region" description="Helical" evidence="7">
    <location>
        <begin position="24"/>
        <end position="42"/>
    </location>
</feature>
<reference evidence="9 10" key="1">
    <citation type="submission" date="2019-03" db="EMBL/GenBank/DDBJ databases">
        <title>Genomic Encyclopedia of Type Strains, Phase IV (KMG-IV): sequencing the most valuable type-strain genomes for metagenomic binning, comparative biology and taxonomic classification.</title>
        <authorList>
            <person name="Goeker M."/>
        </authorList>
    </citation>
    <scope>NUCLEOTIDE SEQUENCE [LARGE SCALE GENOMIC DNA]</scope>
    <source>
        <strain evidence="9 10">DSM 25903</strain>
    </source>
</reference>
<keyword evidence="2" id="KW-1003">Cell membrane</keyword>
<evidence type="ECO:0000256" key="6">
    <source>
        <dbReference type="RuleBase" id="RU004057"/>
    </source>
</evidence>
<comment type="similarity">
    <text evidence="6">Belongs to the exbB/tolQ family.</text>
</comment>
<keyword evidence="10" id="KW-1185">Reference proteome</keyword>
<dbReference type="EMBL" id="SNZR01000013">
    <property type="protein sequence ID" value="TDR90471.1"/>
    <property type="molecule type" value="Genomic_DNA"/>
</dbReference>
<feature type="transmembrane region" description="Helical" evidence="7">
    <location>
        <begin position="195"/>
        <end position="218"/>
    </location>
</feature>
<comment type="caution">
    <text evidence="9">The sequence shown here is derived from an EMBL/GenBank/DDBJ whole genome shotgun (WGS) entry which is preliminary data.</text>
</comment>
<dbReference type="AlphaFoldDB" id="A0A4R7BXZ4"/>
<accession>A0A4R7BXZ4</accession>
<sequence length="338" mass="36119">MTTEMRTAPPPPIVRPLSSPRIHLIRMAVFLVLCGFLALILHRPLLTAFWGNPGLNAVILGVLGIGIVLAIRQVVRLFREIRWVNYVSGAHPNRLARPPVLLAPAAALIGEADSRATLSVGTTRSLLDSISARLDENRELVRYLAGLLVFLGLLGTFWGLIETVNSVGRIIASLRTGGEASQLFDELKTALSAPLAGMGISFSASLFGLAGSLVLGFLDLQAGQAQNRFYTELEDWLAVSATPDAPAAGSGDIAAALDRLGEAIGRIEAQPQAAAGQATSMLGRDPNLAIANLADGIQALVQQLRSEQQTVRTMLEAQATRDRELRALLARLDREEAE</sequence>
<keyword evidence="5 7" id="KW-0472">Membrane</keyword>
<dbReference type="InterPro" id="IPR002898">
    <property type="entry name" value="MotA_ExbB_proton_chnl"/>
</dbReference>
<evidence type="ECO:0000256" key="5">
    <source>
        <dbReference type="ARBA" id="ARBA00023136"/>
    </source>
</evidence>
<comment type="subcellular location">
    <subcellularLocation>
        <location evidence="1">Cell membrane</location>
        <topology evidence="1">Multi-pass membrane protein</topology>
    </subcellularLocation>
    <subcellularLocation>
        <location evidence="6">Membrane</location>
        <topology evidence="6">Multi-pass membrane protein</topology>
    </subcellularLocation>
</comment>
<keyword evidence="6" id="KW-0653">Protein transport</keyword>
<evidence type="ECO:0000259" key="8">
    <source>
        <dbReference type="Pfam" id="PF01618"/>
    </source>
</evidence>
<evidence type="ECO:0000256" key="4">
    <source>
        <dbReference type="ARBA" id="ARBA00022989"/>
    </source>
</evidence>
<keyword evidence="6" id="KW-0813">Transport</keyword>
<dbReference type="Pfam" id="PF01618">
    <property type="entry name" value="MotA_ExbB"/>
    <property type="match status" value="1"/>
</dbReference>
<evidence type="ECO:0000256" key="7">
    <source>
        <dbReference type="SAM" id="Phobius"/>
    </source>
</evidence>
<proteinExistence type="inferred from homology"/>
<gene>
    <name evidence="9" type="ORF">EV668_3322</name>
</gene>
<keyword evidence="4 7" id="KW-1133">Transmembrane helix</keyword>
<evidence type="ECO:0000256" key="2">
    <source>
        <dbReference type="ARBA" id="ARBA00022475"/>
    </source>
</evidence>
<feature type="transmembrane region" description="Helical" evidence="7">
    <location>
        <begin position="140"/>
        <end position="161"/>
    </location>
</feature>
<feature type="transmembrane region" description="Helical" evidence="7">
    <location>
        <begin position="54"/>
        <end position="75"/>
    </location>
</feature>
<feature type="domain" description="MotA/TolQ/ExbB proton channel" evidence="8">
    <location>
        <begin position="127"/>
        <end position="205"/>
    </location>
</feature>
<organism evidence="9 10">
    <name type="scientific">Enterovirga rhinocerotis</name>
    <dbReference type="NCBI Taxonomy" id="1339210"/>
    <lineage>
        <taxon>Bacteria</taxon>
        <taxon>Pseudomonadati</taxon>
        <taxon>Pseudomonadota</taxon>
        <taxon>Alphaproteobacteria</taxon>
        <taxon>Hyphomicrobiales</taxon>
        <taxon>Methylobacteriaceae</taxon>
        <taxon>Enterovirga</taxon>
    </lineage>
</organism>
<dbReference type="GO" id="GO:0015031">
    <property type="term" value="P:protein transport"/>
    <property type="evidence" value="ECO:0007669"/>
    <property type="project" value="UniProtKB-KW"/>
</dbReference>
<name>A0A4R7BXZ4_9HYPH</name>
<dbReference type="GO" id="GO:0005886">
    <property type="term" value="C:plasma membrane"/>
    <property type="evidence" value="ECO:0007669"/>
    <property type="project" value="UniProtKB-SubCell"/>
</dbReference>
<dbReference type="Proteomes" id="UP000295122">
    <property type="component" value="Unassembled WGS sequence"/>
</dbReference>
<keyword evidence="3 7" id="KW-0812">Transmembrane</keyword>
<evidence type="ECO:0000256" key="1">
    <source>
        <dbReference type="ARBA" id="ARBA00004651"/>
    </source>
</evidence>
<evidence type="ECO:0000313" key="10">
    <source>
        <dbReference type="Proteomes" id="UP000295122"/>
    </source>
</evidence>
<protein>
    <submittedName>
        <fullName evidence="9">MotA/TolQ/ExbB proton channel family protein</fullName>
    </submittedName>
</protein>
<evidence type="ECO:0000313" key="9">
    <source>
        <dbReference type="EMBL" id="TDR90471.1"/>
    </source>
</evidence>
<evidence type="ECO:0000256" key="3">
    <source>
        <dbReference type="ARBA" id="ARBA00022692"/>
    </source>
</evidence>